<gene>
    <name evidence="3" type="ORF">BOW53_08525</name>
</gene>
<feature type="compositionally biased region" description="Polar residues" evidence="1">
    <location>
        <begin position="287"/>
        <end position="298"/>
    </location>
</feature>
<comment type="caution">
    <text evidence="3">The sequence shown here is derived from an EMBL/GenBank/DDBJ whole genome shotgun (WGS) entry which is preliminary data.</text>
</comment>
<dbReference type="InterPro" id="IPR006626">
    <property type="entry name" value="PbH1"/>
</dbReference>
<name>A0A1T2L516_9GAMM</name>
<feature type="domain" description="Inverse autotransporter beta-domain" evidence="2">
    <location>
        <begin position="30"/>
        <end position="264"/>
    </location>
</feature>
<dbReference type="EMBL" id="MPRL01000030">
    <property type="protein sequence ID" value="OOZ40205.1"/>
    <property type="molecule type" value="Genomic_DNA"/>
</dbReference>
<feature type="region of interest" description="Disordered" evidence="1">
    <location>
        <begin position="279"/>
        <end position="298"/>
    </location>
</feature>
<organism evidence="3 4">
    <name type="scientific">Solemya pervernicosa gill symbiont</name>
    <dbReference type="NCBI Taxonomy" id="642797"/>
    <lineage>
        <taxon>Bacteria</taxon>
        <taxon>Pseudomonadati</taxon>
        <taxon>Pseudomonadota</taxon>
        <taxon>Gammaproteobacteria</taxon>
        <taxon>sulfur-oxidizing symbionts</taxon>
    </lineage>
</organism>
<evidence type="ECO:0000259" key="2">
    <source>
        <dbReference type="Pfam" id="PF11924"/>
    </source>
</evidence>
<accession>A0A1T2L516</accession>
<dbReference type="SMART" id="SM00710">
    <property type="entry name" value="PbH1"/>
    <property type="match status" value="7"/>
</dbReference>
<dbReference type="InterPro" id="IPR011050">
    <property type="entry name" value="Pectin_lyase_fold/virulence"/>
</dbReference>
<sequence length="971" mass="103923">MSHRRSRTKAQVVARNERQKRSPHFKHTMIAAAVAMAMLPEAQALASNAVNIETYFKPGNRRALVGVEAVFAMARREDSLWFTDIKFTGTNKETMEANVALGRRWFNDSNNWLIGGFGSFDKRQSRSKEVYDQLTFGFEALSDTWDFRANYYYPITDKQYVGVGNKGWFSGTSLIRSGVYEEALAGGDIEIGRLLPVSNEVETRAFLSGYRFSGDLDTTVTGMGARLEVRPQQNLIFGLQVQQDDQRDVQYYAEIRYSFGHKSKSAIRTLNERMMDPVRRDPDIVTTGPTDSENRNFGTLYSDDVIHIDNEGGEGGGDGSATNPYETVGDCNAGRCEGSEGALIFVHEGSSPYDTESFSLEYGQTLWGQGYQLLDILDDGNGDPLELGSSNMPTLEGGEFDGGVSGRLNDSNTVMGLRFAGNATGILADNNTDFNIHDNEFDLDIGNVAIEINTYAEGAEGSESTVGTISNNYFYATEYGVAIVATAEGSEGATVTQDVTISNNGIYGLGYGVVMSNSAKYGAISTQTVSLEDNWIVTDNPAVLAYNDAQHEGSYGVQNVNLDGNVVLSYSVPVMAVNLAGDAFDEWEDGVPVGGDAGSGYGSASQTITMSDNMAYGVAHGLYAHTESFGYGVSTQTIMSENDQFTGFFSGMTTTVFSKYGSSSTQNVTLDDSVVFGYGVGVLANASAGEGGYTEQNLTIENGTRIDGYGIGLLASAGKYLEESPYSLGSIVGEVEYGDLTGFTEQTVTMDSSIIGSKYEGLDNINAVGAYFVVSSDYGSTSHQTVTLTDNVIDSAYGNGLIAVADDYGVTNQTATLSGNTITSGSRLHDPVYGTYSLNIVADGGDAPYGGNVTQDVTLSDNMIGFDEYAGEGYGIPVRIDADGDYGLVDQDVSFSGDTLESGVYGPSVYVNNDGSFSDTFQDVELSNTNITEEDAVDDGAIVCEVDSTPDNTSIDVDGSEISGEVCSDPI</sequence>
<dbReference type="Proteomes" id="UP000191110">
    <property type="component" value="Unassembled WGS sequence"/>
</dbReference>
<protein>
    <recommendedName>
        <fullName evidence="2">Inverse autotransporter beta-domain domain-containing protein</fullName>
    </recommendedName>
</protein>
<reference evidence="3 4" key="1">
    <citation type="submission" date="2016-11" db="EMBL/GenBank/DDBJ databases">
        <title>Mixed transmission modes and dynamic genome evolution in an obligate animal-bacterial symbiosis.</title>
        <authorList>
            <person name="Russell S.L."/>
            <person name="Corbett-Detig R.B."/>
            <person name="Cavanaugh C.M."/>
        </authorList>
    </citation>
    <scope>NUCLEOTIDE SEQUENCE [LARGE SCALE GENOMIC DNA]</scope>
    <source>
        <strain evidence="3">Sveles-Q1</strain>
    </source>
</reference>
<dbReference type="SUPFAM" id="SSF51126">
    <property type="entry name" value="Pectin lyase-like"/>
    <property type="match status" value="1"/>
</dbReference>
<evidence type="ECO:0000313" key="3">
    <source>
        <dbReference type="EMBL" id="OOZ40205.1"/>
    </source>
</evidence>
<dbReference type="InterPro" id="IPR038177">
    <property type="entry name" value="IAT_beta_sf"/>
</dbReference>
<dbReference type="Gene3D" id="2.40.160.160">
    <property type="entry name" value="Inverse autotransporter, beta-domain"/>
    <property type="match status" value="1"/>
</dbReference>
<dbReference type="AlphaFoldDB" id="A0A1T2L516"/>
<evidence type="ECO:0000256" key="1">
    <source>
        <dbReference type="SAM" id="MobiDB-lite"/>
    </source>
</evidence>
<evidence type="ECO:0000313" key="4">
    <source>
        <dbReference type="Proteomes" id="UP000191110"/>
    </source>
</evidence>
<dbReference type="RefSeq" id="WP_172840270.1">
    <property type="nucleotide sequence ID" value="NZ_MPRL01000030.1"/>
</dbReference>
<dbReference type="InterPro" id="IPR024519">
    <property type="entry name" value="IAT_beta"/>
</dbReference>
<feature type="region of interest" description="Disordered" evidence="1">
    <location>
        <begin position="1"/>
        <end position="21"/>
    </location>
</feature>
<dbReference type="Pfam" id="PF11924">
    <property type="entry name" value="IAT_beta"/>
    <property type="match status" value="1"/>
</dbReference>
<keyword evidence="4" id="KW-1185">Reference proteome</keyword>
<proteinExistence type="predicted"/>